<dbReference type="RefSeq" id="WP_141880918.1">
    <property type="nucleotide sequence ID" value="NZ_VFOM01000001.1"/>
</dbReference>
<feature type="transmembrane region" description="Helical" evidence="6">
    <location>
        <begin position="61"/>
        <end position="82"/>
    </location>
</feature>
<feature type="transmembrane region" description="Helical" evidence="6">
    <location>
        <begin position="7"/>
        <end position="27"/>
    </location>
</feature>
<keyword evidence="8" id="KW-1185">Reference proteome</keyword>
<dbReference type="GO" id="GO:0022857">
    <property type="term" value="F:transmembrane transporter activity"/>
    <property type="evidence" value="ECO:0007669"/>
    <property type="project" value="InterPro"/>
</dbReference>
<evidence type="ECO:0000256" key="5">
    <source>
        <dbReference type="ARBA" id="ARBA00023136"/>
    </source>
</evidence>
<dbReference type="Pfam" id="PF02653">
    <property type="entry name" value="BPD_transp_2"/>
    <property type="match status" value="1"/>
</dbReference>
<keyword evidence="5 6" id="KW-0472">Membrane</keyword>
<reference evidence="7 8" key="1">
    <citation type="submission" date="2019-06" db="EMBL/GenBank/DDBJ databases">
        <title>Sequencing the genomes of 1000 actinobacteria strains.</title>
        <authorList>
            <person name="Klenk H.-P."/>
        </authorList>
    </citation>
    <scope>NUCLEOTIDE SEQUENCE [LARGE SCALE GENOMIC DNA]</scope>
    <source>
        <strain evidence="7 8">DSM 26477</strain>
    </source>
</reference>
<feature type="transmembrane region" description="Helical" evidence="6">
    <location>
        <begin position="152"/>
        <end position="173"/>
    </location>
</feature>
<feature type="transmembrane region" description="Helical" evidence="6">
    <location>
        <begin position="259"/>
        <end position="277"/>
    </location>
</feature>
<keyword evidence="2" id="KW-1003">Cell membrane</keyword>
<proteinExistence type="predicted"/>
<protein>
    <submittedName>
        <fullName evidence="7">Ribose transport system permease protein</fullName>
    </submittedName>
</protein>
<feature type="transmembrane region" description="Helical" evidence="6">
    <location>
        <begin position="114"/>
        <end position="132"/>
    </location>
</feature>
<evidence type="ECO:0000313" key="8">
    <source>
        <dbReference type="Proteomes" id="UP000317998"/>
    </source>
</evidence>
<dbReference type="CDD" id="cd06579">
    <property type="entry name" value="TM_PBP1_transp_AraH_like"/>
    <property type="match status" value="1"/>
</dbReference>
<evidence type="ECO:0000256" key="2">
    <source>
        <dbReference type="ARBA" id="ARBA00022475"/>
    </source>
</evidence>
<dbReference type="InterPro" id="IPR001851">
    <property type="entry name" value="ABC_transp_permease"/>
</dbReference>
<evidence type="ECO:0000256" key="4">
    <source>
        <dbReference type="ARBA" id="ARBA00022989"/>
    </source>
</evidence>
<dbReference type="Proteomes" id="UP000317998">
    <property type="component" value="Unassembled WGS sequence"/>
</dbReference>
<evidence type="ECO:0000313" key="7">
    <source>
        <dbReference type="EMBL" id="TQL48853.1"/>
    </source>
</evidence>
<dbReference type="PANTHER" id="PTHR32196:SF72">
    <property type="entry name" value="RIBOSE IMPORT PERMEASE PROTEIN RBSC"/>
    <property type="match status" value="1"/>
</dbReference>
<dbReference type="EMBL" id="VFOM01000001">
    <property type="protein sequence ID" value="TQL48853.1"/>
    <property type="molecule type" value="Genomic_DNA"/>
</dbReference>
<feature type="transmembrane region" description="Helical" evidence="6">
    <location>
        <begin position="204"/>
        <end position="223"/>
    </location>
</feature>
<keyword evidence="3 6" id="KW-0812">Transmembrane</keyword>
<comment type="caution">
    <text evidence="7">The sequence shown here is derived from an EMBL/GenBank/DDBJ whole genome shotgun (WGS) entry which is preliminary data.</text>
</comment>
<organism evidence="7 8">
    <name type="scientific">Homoserinimonas aerilata</name>
    <dbReference type="NCBI Taxonomy" id="1162970"/>
    <lineage>
        <taxon>Bacteria</taxon>
        <taxon>Bacillati</taxon>
        <taxon>Actinomycetota</taxon>
        <taxon>Actinomycetes</taxon>
        <taxon>Micrococcales</taxon>
        <taxon>Microbacteriaceae</taxon>
        <taxon>Homoserinimonas</taxon>
    </lineage>
</organism>
<dbReference type="AlphaFoldDB" id="A0A542YL94"/>
<sequence length="304" mass="30784">MGTVAKWAPVLALIALVIVGAITSPIFLSSGNIRSILLASAIMMILAIGQTFVISTAGIDLSVASIAQLSGVALGVVVSWGFAPELGMLGAIVVGALAGALNGFIVSRWKITDFVATLGTFSAFTGLTLLISDARPQLVTSKTLITISTGGLGFLSNMLIIALVVAAIAYVIMFHTRFGTHVLAVGGNRKASDALGISFTKVKIGVYTISGILAGVAGILLVARLGAAEPTAGSAYQLTSIAAAVLGGVSLFGGKTSIIGPLIGAIVLTGIVNLLTITGVPVYYQPIAVGAVVVLAAYLRKYEN</sequence>
<evidence type="ECO:0000256" key="3">
    <source>
        <dbReference type="ARBA" id="ARBA00022692"/>
    </source>
</evidence>
<evidence type="ECO:0000256" key="1">
    <source>
        <dbReference type="ARBA" id="ARBA00004651"/>
    </source>
</evidence>
<dbReference type="GO" id="GO:0005886">
    <property type="term" value="C:plasma membrane"/>
    <property type="evidence" value="ECO:0007669"/>
    <property type="project" value="UniProtKB-SubCell"/>
</dbReference>
<feature type="transmembrane region" description="Helical" evidence="6">
    <location>
        <begin position="235"/>
        <end position="252"/>
    </location>
</feature>
<dbReference type="PANTHER" id="PTHR32196">
    <property type="entry name" value="ABC TRANSPORTER PERMEASE PROTEIN YPHD-RELATED-RELATED"/>
    <property type="match status" value="1"/>
</dbReference>
<feature type="transmembrane region" description="Helical" evidence="6">
    <location>
        <begin position="33"/>
        <end position="54"/>
    </location>
</feature>
<name>A0A542YL94_9MICO</name>
<feature type="transmembrane region" description="Helical" evidence="6">
    <location>
        <begin position="88"/>
        <end position="107"/>
    </location>
</feature>
<gene>
    <name evidence="7" type="ORF">FB562_1959</name>
</gene>
<keyword evidence="4 6" id="KW-1133">Transmembrane helix</keyword>
<feature type="transmembrane region" description="Helical" evidence="6">
    <location>
        <begin position="283"/>
        <end position="299"/>
    </location>
</feature>
<comment type="subcellular location">
    <subcellularLocation>
        <location evidence="1">Cell membrane</location>
        <topology evidence="1">Multi-pass membrane protein</topology>
    </subcellularLocation>
</comment>
<dbReference type="OrthoDB" id="9808136at2"/>
<accession>A0A542YL94</accession>
<evidence type="ECO:0000256" key="6">
    <source>
        <dbReference type="SAM" id="Phobius"/>
    </source>
</evidence>